<dbReference type="Pfam" id="PF00069">
    <property type="entry name" value="Pkinase"/>
    <property type="match status" value="1"/>
</dbReference>
<keyword evidence="7" id="KW-0472">Membrane</keyword>
<dbReference type="InterPro" id="IPR017441">
    <property type="entry name" value="Protein_kinase_ATP_BS"/>
</dbReference>
<evidence type="ECO:0000256" key="1">
    <source>
        <dbReference type="ARBA" id="ARBA00022679"/>
    </source>
</evidence>
<keyword evidence="3 9" id="KW-0418">Kinase</keyword>
<evidence type="ECO:0000256" key="2">
    <source>
        <dbReference type="ARBA" id="ARBA00022741"/>
    </source>
</evidence>
<keyword evidence="7" id="KW-0812">Transmembrane</keyword>
<evidence type="ECO:0000313" key="10">
    <source>
        <dbReference type="Proteomes" id="UP000034883"/>
    </source>
</evidence>
<dbReference type="KEGG" id="samy:DB32_005958"/>
<gene>
    <name evidence="9" type="ORF">DB32_005958</name>
</gene>
<dbReference type="CDD" id="cd14014">
    <property type="entry name" value="STKc_PknB_like"/>
    <property type="match status" value="1"/>
</dbReference>
<feature type="compositionally biased region" description="Basic and acidic residues" evidence="6">
    <location>
        <begin position="344"/>
        <end position="357"/>
    </location>
</feature>
<sequence length="627" mass="67562">MPERFGAYEIEKRLGAGGMAEVFLAQRRGPEGFAKRVALKRVLPGYNQDPEFVRLFQDEARLAARLDHPHIAGIHDFGEVDGTWFMAMEYVDGSDLRTLLSGLGKLSQPMPTDLVLLVAADLASALLYGHEVEIDGKPARIIHRDVTPSNILVSTDGAIRLADFGIAKAASHGHHTRTGIVKGKVPYMPPEQALGEDMDHRVDLFALGVVLFECLAGKRPYVGVTELDTLQRISKGQHSRLLDLAPHTPPALADVVERLIRPDPSARFDNAADVLDALAASPPPTNARRLLGNLVKRVQREVPKSISEMRGFARTESLPEEPANDRTRTAGELAQRALAMAAQPREDVARALDRAAQEKSWTPPAQNDAHDPRTVPAGRRVVVASDGEKTGPVGSKPPLPSTRTRPAVAFESDSSVPVAASEISIPRVVASQPRAGVSLGAWIALAMSLGIAFVGVVVAVGVWWIRAHAPPPPVAVTAPPPAHVDPPIVEAQQHQPAARPPVVATTTTEAVPVVGTTTPEAPRVVSREPTEREQVDRERTERGRARHDVSTPSPAPELPPGRVTVVVLPMGEVTIDGREHGTSPVTATLRPGHHVIVVRNGEREERRSIDVASETTERVVVRFPLDG</sequence>
<keyword evidence="7" id="KW-1133">Transmembrane helix</keyword>
<organism evidence="9 10">
    <name type="scientific">Sandaracinus amylolyticus</name>
    <dbReference type="NCBI Taxonomy" id="927083"/>
    <lineage>
        <taxon>Bacteria</taxon>
        <taxon>Pseudomonadati</taxon>
        <taxon>Myxococcota</taxon>
        <taxon>Polyangia</taxon>
        <taxon>Polyangiales</taxon>
        <taxon>Sandaracinaceae</taxon>
        <taxon>Sandaracinus</taxon>
    </lineage>
</organism>
<keyword evidence="9" id="KW-0723">Serine/threonine-protein kinase</keyword>
<dbReference type="PROSITE" id="PS00109">
    <property type="entry name" value="PROTEIN_KINASE_TYR"/>
    <property type="match status" value="1"/>
</dbReference>
<dbReference type="RefSeq" id="WP_075097661.1">
    <property type="nucleotide sequence ID" value="NZ_CP011125.1"/>
</dbReference>
<feature type="transmembrane region" description="Helical" evidence="7">
    <location>
        <begin position="439"/>
        <end position="465"/>
    </location>
</feature>
<dbReference type="Proteomes" id="UP000034883">
    <property type="component" value="Chromosome"/>
</dbReference>
<evidence type="ECO:0000313" key="9">
    <source>
        <dbReference type="EMBL" id="AKF08809.1"/>
    </source>
</evidence>
<dbReference type="GO" id="GO:0005524">
    <property type="term" value="F:ATP binding"/>
    <property type="evidence" value="ECO:0007669"/>
    <property type="project" value="UniProtKB-UniRule"/>
</dbReference>
<dbReference type="Gene3D" id="3.30.200.20">
    <property type="entry name" value="Phosphorylase Kinase, domain 1"/>
    <property type="match status" value="1"/>
</dbReference>
<keyword evidence="4 5" id="KW-0067">ATP-binding</keyword>
<feature type="domain" description="Protein kinase" evidence="8">
    <location>
        <begin position="8"/>
        <end position="279"/>
    </location>
</feature>
<dbReference type="STRING" id="927083.DB32_005958"/>
<dbReference type="GO" id="GO:0004674">
    <property type="term" value="F:protein serine/threonine kinase activity"/>
    <property type="evidence" value="ECO:0007669"/>
    <property type="project" value="UniProtKB-KW"/>
</dbReference>
<feature type="region of interest" description="Disordered" evidence="6">
    <location>
        <begin position="516"/>
        <end position="561"/>
    </location>
</feature>
<reference evidence="9 10" key="1">
    <citation type="submission" date="2015-03" db="EMBL/GenBank/DDBJ databases">
        <title>Genome assembly of Sandaracinus amylolyticus DSM 53668.</title>
        <authorList>
            <person name="Sharma G."/>
            <person name="Subramanian S."/>
        </authorList>
    </citation>
    <scope>NUCLEOTIDE SEQUENCE [LARGE SCALE GENOMIC DNA]</scope>
    <source>
        <strain evidence="9 10">DSM 53668</strain>
    </source>
</reference>
<dbReference type="PANTHER" id="PTHR43289:SF6">
    <property type="entry name" value="SERINE_THREONINE-PROTEIN KINASE NEKL-3"/>
    <property type="match status" value="1"/>
</dbReference>
<dbReference type="InterPro" id="IPR008266">
    <property type="entry name" value="Tyr_kinase_AS"/>
</dbReference>
<keyword evidence="2 5" id="KW-0547">Nucleotide-binding</keyword>
<feature type="compositionally biased region" description="Basic and acidic residues" evidence="6">
    <location>
        <begin position="525"/>
        <end position="549"/>
    </location>
</feature>
<name>A0A0F6SGJ6_9BACT</name>
<evidence type="ECO:0000256" key="5">
    <source>
        <dbReference type="PROSITE-ProRule" id="PRU10141"/>
    </source>
</evidence>
<dbReference type="PROSITE" id="PS00107">
    <property type="entry name" value="PROTEIN_KINASE_ATP"/>
    <property type="match status" value="1"/>
</dbReference>
<dbReference type="AlphaFoldDB" id="A0A0F6SGJ6"/>
<feature type="region of interest" description="Disordered" evidence="6">
    <location>
        <begin position="306"/>
        <end position="328"/>
    </location>
</feature>
<dbReference type="SUPFAM" id="SSF56112">
    <property type="entry name" value="Protein kinase-like (PK-like)"/>
    <property type="match status" value="1"/>
</dbReference>
<feature type="region of interest" description="Disordered" evidence="6">
    <location>
        <begin position="341"/>
        <end position="405"/>
    </location>
</feature>
<evidence type="ECO:0000259" key="8">
    <source>
        <dbReference type="PROSITE" id="PS50011"/>
    </source>
</evidence>
<keyword evidence="10" id="KW-1185">Reference proteome</keyword>
<dbReference type="PROSITE" id="PS50011">
    <property type="entry name" value="PROTEIN_KINASE_DOM"/>
    <property type="match status" value="1"/>
</dbReference>
<feature type="binding site" evidence="5">
    <location>
        <position position="40"/>
    </location>
    <ligand>
        <name>ATP</name>
        <dbReference type="ChEBI" id="CHEBI:30616"/>
    </ligand>
</feature>
<keyword evidence="1" id="KW-0808">Transferase</keyword>
<dbReference type="InterPro" id="IPR011009">
    <property type="entry name" value="Kinase-like_dom_sf"/>
</dbReference>
<dbReference type="InterPro" id="IPR000719">
    <property type="entry name" value="Prot_kinase_dom"/>
</dbReference>
<dbReference type="PANTHER" id="PTHR43289">
    <property type="entry name" value="MITOGEN-ACTIVATED PROTEIN KINASE KINASE KINASE 20-RELATED"/>
    <property type="match status" value="1"/>
</dbReference>
<evidence type="ECO:0000256" key="6">
    <source>
        <dbReference type="SAM" id="MobiDB-lite"/>
    </source>
</evidence>
<proteinExistence type="predicted"/>
<dbReference type="OrthoDB" id="9801841at2"/>
<evidence type="ECO:0000256" key="4">
    <source>
        <dbReference type="ARBA" id="ARBA00022840"/>
    </source>
</evidence>
<dbReference type="EMBL" id="CP011125">
    <property type="protein sequence ID" value="AKF08809.1"/>
    <property type="molecule type" value="Genomic_DNA"/>
</dbReference>
<dbReference type="Gene3D" id="1.10.510.10">
    <property type="entry name" value="Transferase(Phosphotransferase) domain 1"/>
    <property type="match status" value="1"/>
</dbReference>
<protein>
    <submittedName>
        <fullName evidence="9">Serine/threonine protein kinase</fullName>
    </submittedName>
</protein>
<accession>A0A0F6SGJ6</accession>
<evidence type="ECO:0000256" key="3">
    <source>
        <dbReference type="ARBA" id="ARBA00022777"/>
    </source>
</evidence>
<evidence type="ECO:0000256" key="7">
    <source>
        <dbReference type="SAM" id="Phobius"/>
    </source>
</evidence>